<sequence>MDFAVNNMIANLIESRLDSPEMARDSLHAALQFGDEFEQACLGSPLNGKAIREKLIPFRYGIESGHDYELRRLAKLLKADATFTLANMYLSGSDNQDICRAAEATPGCNLDLQLRGELFSEDIGL</sequence>
<proteinExistence type="predicted"/>
<accession>A0A0N9X0R2</accession>
<dbReference type="EMBL" id="CP012830">
    <property type="protein sequence ID" value="ALI04175.1"/>
    <property type="molecule type" value="Genomic_DNA"/>
</dbReference>
<gene>
    <name evidence="1" type="ORF">AO353_25085</name>
</gene>
<reference evidence="1 2" key="2">
    <citation type="journal article" date="2018" name="Nature">
        <title>Mutant phenotypes for thousands of bacterial genes of unknown function.</title>
        <authorList>
            <person name="Price M.N."/>
            <person name="Wetmore K.M."/>
            <person name="Waters R.J."/>
            <person name="Callaghan M."/>
            <person name="Ray J."/>
            <person name="Liu H."/>
            <person name="Kuehl J.V."/>
            <person name="Melnyk R.A."/>
            <person name="Lamson J.S."/>
            <person name="Suh Y."/>
            <person name="Carlson H.K."/>
            <person name="Esquivel Z."/>
            <person name="Sadeeshkumar H."/>
            <person name="Chakraborty R."/>
            <person name="Zane G.M."/>
            <person name="Rubin B.E."/>
            <person name="Wall J.D."/>
            <person name="Visel A."/>
            <person name="Bristow J."/>
            <person name="Blow M.J."/>
            <person name="Arkin A.P."/>
            <person name="Deutschbauer A.M."/>
        </authorList>
    </citation>
    <scope>NUCLEOTIDE SEQUENCE [LARGE SCALE GENOMIC DNA]</scope>
    <source>
        <strain evidence="1 2">FW300-N2E3</strain>
    </source>
</reference>
<evidence type="ECO:0000313" key="2">
    <source>
        <dbReference type="Proteomes" id="UP000066487"/>
    </source>
</evidence>
<name>A0A0N9X0R2_PSEFL</name>
<reference evidence="2" key="1">
    <citation type="submission" date="2015-09" db="EMBL/GenBank/DDBJ databases">
        <title>Whole genome sequence of Pseudomonas fluorescens FW300-N2E3.</title>
        <authorList>
            <person name="Ray J."/>
            <person name="Melnyk R."/>
            <person name="Deutschbauer A."/>
        </authorList>
    </citation>
    <scope>NUCLEOTIDE SEQUENCE [LARGE SCALE GENOMIC DNA]</scope>
    <source>
        <strain evidence="2">FW300-N2E3</strain>
    </source>
</reference>
<dbReference type="AlphaFoldDB" id="A0A0N9X0R2"/>
<organism evidence="1 2">
    <name type="scientific">Pseudomonas fluorescens</name>
    <dbReference type="NCBI Taxonomy" id="294"/>
    <lineage>
        <taxon>Bacteria</taxon>
        <taxon>Pseudomonadati</taxon>
        <taxon>Pseudomonadota</taxon>
        <taxon>Gammaproteobacteria</taxon>
        <taxon>Pseudomonadales</taxon>
        <taxon>Pseudomonadaceae</taxon>
        <taxon>Pseudomonas</taxon>
    </lineage>
</organism>
<protein>
    <submittedName>
        <fullName evidence="1">Uncharacterized protein</fullName>
    </submittedName>
</protein>
<evidence type="ECO:0000313" key="1">
    <source>
        <dbReference type="EMBL" id="ALI04175.1"/>
    </source>
</evidence>
<dbReference type="Proteomes" id="UP000066487">
    <property type="component" value="Chromosome"/>
</dbReference>